<feature type="region of interest" description="Disordered" evidence="4">
    <location>
        <begin position="1088"/>
        <end position="1145"/>
    </location>
</feature>
<feature type="compositionally biased region" description="Basic residues" evidence="4">
    <location>
        <begin position="1109"/>
        <end position="1119"/>
    </location>
</feature>
<evidence type="ECO:0000313" key="6">
    <source>
        <dbReference type="Proteomes" id="UP000823941"/>
    </source>
</evidence>
<feature type="compositionally biased region" description="Acidic residues" evidence="4">
    <location>
        <begin position="721"/>
        <end position="737"/>
    </location>
</feature>
<comment type="similarity">
    <text evidence="2">Belongs to the MYBBP1A family.</text>
</comment>
<evidence type="ECO:0000256" key="3">
    <source>
        <dbReference type="ARBA" id="ARBA00023242"/>
    </source>
</evidence>
<name>A0ABQ7QE46_PLUXY</name>
<dbReference type="Proteomes" id="UP000823941">
    <property type="component" value="Chromosome 16"/>
</dbReference>
<proteinExistence type="inferred from homology"/>
<dbReference type="PANTHER" id="PTHR13213">
    <property type="entry name" value="MYB-BINDING PROTEIN 1A FAMILY MEMBER"/>
    <property type="match status" value="1"/>
</dbReference>
<dbReference type="InterPro" id="IPR016024">
    <property type="entry name" value="ARM-type_fold"/>
</dbReference>
<evidence type="ECO:0000256" key="1">
    <source>
        <dbReference type="ARBA" id="ARBA00004123"/>
    </source>
</evidence>
<feature type="compositionally biased region" description="Acidic residues" evidence="4">
    <location>
        <begin position="691"/>
        <end position="714"/>
    </location>
</feature>
<dbReference type="InterPro" id="IPR007015">
    <property type="entry name" value="DNA_pol_V/MYBBP1A"/>
</dbReference>
<evidence type="ECO:0000256" key="4">
    <source>
        <dbReference type="SAM" id="MobiDB-lite"/>
    </source>
</evidence>
<dbReference type="SUPFAM" id="SSF48371">
    <property type="entry name" value="ARM repeat"/>
    <property type="match status" value="1"/>
</dbReference>
<protein>
    <recommendedName>
        <fullName evidence="7">Myb-binding protein 1A</fullName>
    </recommendedName>
</protein>
<feature type="compositionally biased region" description="Low complexity" evidence="4">
    <location>
        <begin position="1095"/>
        <end position="1105"/>
    </location>
</feature>
<feature type="compositionally biased region" description="Basic and acidic residues" evidence="4">
    <location>
        <begin position="1120"/>
        <end position="1145"/>
    </location>
</feature>
<gene>
    <name evidence="5" type="ORF">JYU34_011962</name>
</gene>
<sequence>MKDPVETEENVPPKDTKVAPSILGAFDLLREPKNDTKIIGGAKIISILQGNENEKNVQYALKRCVRSLGANHPDMRSGYFATLVTLLSKFEDITVTKLTELLKKELHANGSSKSEVGDVALGQILVCGAIFRSGLMLRSSVEEQTQVIKQLLVASNKKSYLSTVAYLILLDFVKKLDEDQFSTIIWSNIKENFKKDLKEHSLDSLYFLMVVSTQFPQKVKLRKLIGVGEILCEDTVHTICEKLMSGIDYSSVSHPVFKEVSTLIANSPHLQLFWTSGIDSQLVKHNRNRELVALNILSTILTNITDNFEVIPELLSKNFFKLFMDWFKGLQTASKIRNKRDNEDDHKIMIKKQKEVLNALAKALKSEKVDMSVRIETLKKLLFTRGEMNFTEITGTNIVKAIMSDLDLDGVKKMAKLFKKVLLNTSKKVVKEDVERNWYNNERLKAAEMISLLVSHDAVKDDTEFKLAYMKILMCFGFFKISGDETVAVSSELSGSIKSCFYRCFTSKFSNVDSLVQVLCSLSEFINTTIQNDQVKSKIEKQFSKENMECWEMVTEITQTIEGIDSKGKVDKVFLILLYQLGLFLYSEPTHIKMAKGAIKELKSCYEHYKKGKKKKPKKAKDVEEVEEEPEWIEVLVEVLLSILSAESSVLRAVVQCVFRLLWEFLTPSCIEQIVSVLDPESETNPLTQDSDSEDEDGDKDKDEAEENGEEESGEEKSDAESDESDSEIEVEDEDQDATIPDQLRIAVQKALGAAAESDNESIDADMITEEEGKKLDDALAEAFKQFHQGKNKKTKKDRKDKKTLSDFRIKVLDLIDIYLEKDPAMDIALSMMAPLTRSLEFCIQESQPELGNRLRKTIKNLAKIRKFSSIENVTIDILCEYLKSAIDKGTRSHFMYQSLGDVITHYATFIIHCSLKIQPAAPKSPKKSKKASSSALTDIFKENLQSYFKNRNCLLPVIFFHSVLQAEWEGALDLLPVVVENVFSAEVRQFRRSEGLELAAGFYRALKRTKPTSNKALASLAAVETNFEEVLKKTLSGENEEFTAKNNFFNTLKKLINTMKMFHESCHVESSVDFNSLLAVVGSCKGTAKAKDSNNQTQAAQNGNADKKTKKKNKKKKRKQEESNGHVEPKQKKSRKDSNSEASE</sequence>
<keyword evidence="3" id="KW-0539">Nucleus</keyword>
<keyword evidence="6" id="KW-1185">Reference proteome</keyword>
<feature type="region of interest" description="Disordered" evidence="4">
    <location>
        <begin position="681"/>
        <end position="742"/>
    </location>
</feature>
<organism evidence="5 6">
    <name type="scientific">Plutella xylostella</name>
    <name type="common">Diamondback moth</name>
    <name type="synonym">Plutella maculipennis</name>
    <dbReference type="NCBI Taxonomy" id="51655"/>
    <lineage>
        <taxon>Eukaryota</taxon>
        <taxon>Metazoa</taxon>
        <taxon>Ecdysozoa</taxon>
        <taxon>Arthropoda</taxon>
        <taxon>Hexapoda</taxon>
        <taxon>Insecta</taxon>
        <taxon>Pterygota</taxon>
        <taxon>Neoptera</taxon>
        <taxon>Endopterygota</taxon>
        <taxon>Lepidoptera</taxon>
        <taxon>Glossata</taxon>
        <taxon>Ditrysia</taxon>
        <taxon>Yponomeutoidea</taxon>
        <taxon>Plutellidae</taxon>
        <taxon>Plutella</taxon>
    </lineage>
</organism>
<evidence type="ECO:0000313" key="5">
    <source>
        <dbReference type="EMBL" id="KAG7303444.1"/>
    </source>
</evidence>
<evidence type="ECO:0000256" key="2">
    <source>
        <dbReference type="ARBA" id="ARBA00006809"/>
    </source>
</evidence>
<comment type="caution">
    <text evidence="5">The sequence shown here is derived from an EMBL/GenBank/DDBJ whole genome shotgun (WGS) entry which is preliminary data.</text>
</comment>
<accession>A0ABQ7QE46</accession>
<comment type="subcellular location">
    <subcellularLocation>
        <location evidence="1">Nucleus</location>
    </subcellularLocation>
</comment>
<dbReference type="EMBL" id="JAHIBW010000016">
    <property type="protein sequence ID" value="KAG7303444.1"/>
    <property type="molecule type" value="Genomic_DNA"/>
</dbReference>
<reference evidence="5 6" key="1">
    <citation type="submission" date="2021-06" db="EMBL/GenBank/DDBJ databases">
        <title>A haploid diamondback moth (Plutella xylostella L.) genome assembly resolves 31 chromosomes and identifies a diamide resistance mutation.</title>
        <authorList>
            <person name="Ward C.M."/>
            <person name="Perry K.D."/>
            <person name="Baker G."/>
            <person name="Powis K."/>
            <person name="Heckel D.G."/>
            <person name="Baxter S.W."/>
        </authorList>
    </citation>
    <scope>NUCLEOTIDE SEQUENCE [LARGE SCALE GENOMIC DNA]</scope>
    <source>
        <strain evidence="5 6">LV</strain>
        <tissue evidence="5">Single pupa</tissue>
    </source>
</reference>
<dbReference type="Pfam" id="PF04931">
    <property type="entry name" value="DNA_pol_phi"/>
    <property type="match status" value="1"/>
</dbReference>
<evidence type="ECO:0008006" key="7">
    <source>
        <dbReference type="Google" id="ProtNLM"/>
    </source>
</evidence>
<dbReference type="PANTHER" id="PTHR13213:SF2">
    <property type="entry name" value="MYB-BINDING PROTEIN 1A"/>
    <property type="match status" value="1"/>
</dbReference>